<feature type="domain" description="Myb/SANT-like DNA-binding" evidence="2">
    <location>
        <begin position="35"/>
        <end position="69"/>
    </location>
</feature>
<feature type="region of interest" description="Disordered" evidence="1">
    <location>
        <begin position="1"/>
        <end position="23"/>
    </location>
</feature>
<organism evidence="3 4">
    <name type="scientific">Pleurodeles waltl</name>
    <name type="common">Iberian ribbed newt</name>
    <dbReference type="NCBI Taxonomy" id="8319"/>
    <lineage>
        <taxon>Eukaryota</taxon>
        <taxon>Metazoa</taxon>
        <taxon>Chordata</taxon>
        <taxon>Craniata</taxon>
        <taxon>Vertebrata</taxon>
        <taxon>Euteleostomi</taxon>
        <taxon>Amphibia</taxon>
        <taxon>Batrachia</taxon>
        <taxon>Caudata</taxon>
        <taxon>Salamandroidea</taxon>
        <taxon>Salamandridae</taxon>
        <taxon>Pleurodelinae</taxon>
        <taxon>Pleurodeles</taxon>
    </lineage>
</organism>
<dbReference type="Proteomes" id="UP001066276">
    <property type="component" value="Chromosome 1_1"/>
</dbReference>
<feature type="compositionally biased region" description="Polar residues" evidence="1">
    <location>
        <begin position="131"/>
        <end position="152"/>
    </location>
</feature>
<evidence type="ECO:0000313" key="3">
    <source>
        <dbReference type="EMBL" id="KAJ1217914.1"/>
    </source>
</evidence>
<evidence type="ECO:0000259" key="2">
    <source>
        <dbReference type="Pfam" id="PF13873"/>
    </source>
</evidence>
<evidence type="ECO:0000313" key="4">
    <source>
        <dbReference type="Proteomes" id="UP001066276"/>
    </source>
</evidence>
<reference evidence="3" key="1">
    <citation type="journal article" date="2022" name="bioRxiv">
        <title>Sequencing and chromosome-scale assembly of the giantPleurodeles waltlgenome.</title>
        <authorList>
            <person name="Brown T."/>
            <person name="Elewa A."/>
            <person name="Iarovenko S."/>
            <person name="Subramanian E."/>
            <person name="Araus A.J."/>
            <person name="Petzold A."/>
            <person name="Susuki M."/>
            <person name="Suzuki K.-i.T."/>
            <person name="Hayashi T."/>
            <person name="Toyoda A."/>
            <person name="Oliveira C."/>
            <person name="Osipova E."/>
            <person name="Leigh N.D."/>
            <person name="Simon A."/>
            <person name="Yun M.H."/>
        </authorList>
    </citation>
    <scope>NUCLEOTIDE SEQUENCE</scope>
    <source>
        <strain evidence="3">20211129_DDA</strain>
        <tissue evidence="3">Liver</tissue>
    </source>
</reference>
<feature type="compositionally biased region" description="Gly residues" evidence="1">
    <location>
        <begin position="9"/>
        <end position="18"/>
    </location>
</feature>
<dbReference type="InterPro" id="IPR028002">
    <property type="entry name" value="Myb_DNA-bind_5"/>
</dbReference>
<evidence type="ECO:0000256" key="1">
    <source>
        <dbReference type="SAM" id="MobiDB-lite"/>
    </source>
</evidence>
<dbReference type="AlphaFoldDB" id="A0AAV7X1D9"/>
<comment type="caution">
    <text evidence="3">The sequence shown here is derived from an EMBL/GenBank/DDBJ whole genome shotgun (WGS) entry which is preliminary data.</text>
</comment>
<proteinExistence type="predicted"/>
<feature type="region of interest" description="Disordered" evidence="1">
    <location>
        <begin position="298"/>
        <end position="317"/>
    </location>
</feature>
<dbReference type="Pfam" id="PF13873">
    <property type="entry name" value="Myb_DNA-bind_5"/>
    <property type="match status" value="1"/>
</dbReference>
<gene>
    <name evidence="3" type="ORF">NDU88_005501</name>
</gene>
<feature type="compositionally biased region" description="Low complexity" evidence="1">
    <location>
        <begin position="109"/>
        <end position="125"/>
    </location>
</feature>
<name>A0AAV7X1D9_PLEWA</name>
<accession>A0AAV7X1D9</accession>
<keyword evidence="4" id="KW-1185">Reference proteome</keyword>
<sequence>MTPQVLRGGAKGHGGGNHPGRATAIRITGAADIIPRKMELWRRIVDKVNAVGQQPRTRDDIRKRWNDLQGKVPHPSPERRCQPHPVTEEAHSDDSSSAHLDLDNQPGPSGVSGQSVTQTQSHTTTEPPPSGNTTIAPTQQAHTSVPRTRQSDSVSTTSGTPGNPTNTGRSGTWVQWQWAHSSGDRGTGQQGSWENCCVTGEDRPREPSLQEALTNILGAYHHSQETMGQILVKLQETQWLQEGQYLGIREDLKDIHTTLVTIAGVLADMANTTVPLTLATPMNSPPPPLSLLLVDRRPRHRNNRPPAPLPLQKENQTVPVIQAEAREHCQDPVRK</sequence>
<dbReference type="EMBL" id="JANPWB010000001">
    <property type="protein sequence ID" value="KAJ1217914.1"/>
    <property type="molecule type" value="Genomic_DNA"/>
</dbReference>
<feature type="region of interest" description="Disordered" evidence="1">
    <location>
        <begin position="67"/>
        <end position="171"/>
    </location>
</feature>
<protein>
    <recommendedName>
        <fullName evidence="2">Myb/SANT-like DNA-binding domain-containing protein</fullName>
    </recommendedName>
</protein>
<feature type="compositionally biased region" description="Low complexity" evidence="1">
    <location>
        <begin position="153"/>
        <end position="171"/>
    </location>
</feature>
<feature type="compositionally biased region" description="Basic and acidic residues" evidence="1">
    <location>
        <begin position="76"/>
        <end position="102"/>
    </location>
</feature>